<dbReference type="Pfam" id="PF13637">
    <property type="entry name" value="Ank_4"/>
    <property type="match status" value="1"/>
</dbReference>
<sequence length="400" mass="43534">MTNAALYFKALAYMDQGNATALRSILQQHPHLVDLACPSEEEPYRGYFYGATLLHHVAGNPIREHFPENVVEIARILIGAGAKVDAPCGGGPTQPTTGGGTTLGLVASGSVPHARGVAQELIDLLVKAGANVKSAENGGVLWISLYHTVEYQGQREVARMIYDHGAPVDMCYAAGLGLVDIVESYFDDQTGLPRPEADYLYRQHRRTAATPQQVLQDAFLFACINNELEVVRFLQSRGAEINAYRPWASFQVTPLHGACWAGWVELAEYLMSQGADLALRDPEHDGTPMSWARHCNREAVVLHFNQNYAERLSLDDALESGDASILAKALGKGDPNQPVGKGDAGVLLRLAAYLGNHEMVTTLLKLGADPHLANRDGQNALFYAEQQNHPQIIQTLKSAM</sequence>
<dbReference type="SUPFAM" id="SSF48403">
    <property type="entry name" value="Ankyrin repeat"/>
    <property type="match status" value="1"/>
</dbReference>
<keyword evidence="1" id="KW-0677">Repeat</keyword>
<evidence type="ECO:0000313" key="5">
    <source>
        <dbReference type="Proteomes" id="UP000547674"/>
    </source>
</evidence>
<feature type="repeat" description="ANK" evidence="3">
    <location>
        <begin position="250"/>
        <end position="282"/>
    </location>
</feature>
<reference evidence="4 5" key="1">
    <citation type="submission" date="2020-03" db="EMBL/GenBank/DDBJ databases">
        <title>Metabolic flexibility allows generalist bacteria to become dominant in a frequently disturbed ecosystem.</title>
        <authorList>
            <person name="Chen Y.-J."/>
            <person name="Leung P.M."/>
            <person name="Bay S.K."/>
            <person name="Hugenholtz P."/>
            <person name="Kessler A.J."/>
            <person name="Shelley G."/>
            <person name="Waite D.W."/>
            <person name="Cook P.L."/>
            <person name="Greening C."/>
        </authorList>
    </citation>
    <scope>NUCLEOTIDE SEQUENCE [LARGE SCALE GENOMIC DNA]</scope>
    <source>
        <strain evidence="4">SS_bin_28</strain>
    </source>
</reference>
<evidence type="ECO:0000256" key="3">
    <source>
        <dbReference type="PROSITE-ProRule" id="PRU00023"/>
    </source>
</evidence>
<dbReference type="InterPro" id="IPR050745">
    <property type="entry name" value="Multifunctional_regulatory"/>
</dbReference>
<dbReference type="SMART" id="SM00248">
    <property type="entry name" value="ANK"/>
    <property type="match status" value="5"/>
</dbReference>
<dbReference type="Pfam" id="PF12796">
    <property type="entry name" value="Ank_2"/>
    <property type="match status" value="1"/>
</dbReference>
<dbReference type="Proteomes" id="UP000547674">
    <property type="component" value="Unassembled WGS sequence"/>
</dbReference>
<dbReference type="PROSITE" id="PS50297">
    <property type="entry name" value="ANK_REP_REGION"/>
    <property type="match status" value="1"/>
</dbReference>
<accession>A0A7Y2H1X5</accession>
<name>A0A7Y2H1X5_UNCEI</name>
<evidence type="ECO:0000313" key="4">
    <source>
        <dbReference type="EMBL" id="NNF06112.1"/>
    </source>
</evidence>
<dbReference type="PROSITE" id="PS50088">
    <property type="entry name" value="ANK_REPEAT"/>
    <property type="match status" value="2"/>
</dbReference>
<dbReference type="PANTHER" id="PTHR24189:SF50">
    <property type="entry name" value="ANKYRIN REPEAT AND SOCS BOX PROTEIN 2"/>
    <property type="match status" value="1"/>
</dbReference>
<dbReference type="InterPro" id="IPR036770">
    <property type="entry name" value="Ankyrin_rpt-contain_sf"/>
</dbReference>
<gene>
    <name evidence="4" type="ORF">HKN21_05075</name>
</gene>
<proteinExistence type="predicted"/>
<comment type="caution">
    <text evidence="4">The sequence shown here is derived from an EMBL/GenBank/DDBJ whole genome shotgun (WGS) entry which is preliminary data.</text>
</comment>
<protein>
    <submittedName>
        <fullName evidence="4">Ankyrin repeat domain-containing protein</fullName>
    </submittedName>
</protein>
<dbReference type="AlphaFoldDB" id="A0A7Y2H1X5"/>
<dbReference type="PANTHER" id="PTHR24189">
    <property type="entry name" value="MYOTROPHIN"/>
    <property type="match status" value="1"/>
</dbReference>
<evidence type="ECO:0000256" key="2">
    <source>
        <dbReference type="ARBA" id="ARBA00023043"/>
    </source>
</evidence>
<dbReference type="Gene3D" id="1.25.40.20">
    <property type="entry name" value="Ankyrin repeat-containing domain"/>
    <property type="match status" value="3"/>
</dbReference>
<feature type="repeat" description="ANK" evidence="3">
    <location>
        <begin position="343"/>
        <end position="375"/>
    </location>
</feature>
<dbReference type="EMBL" id="JABDJR010000190">
    <property type="protein sequence ID" value="NNF06112.1"/>
    <property type="molecule type" value="Genomic_DNA"/>
</dbReference>
<evidence type="ECO:0000256" key="1">
    <source>
        <dbReference type="ARBA" id="ARBA00022737"/>
    </source>
</evidence>
<keyword evidence="2 3" id="KW-0040">ANK repeat</keyword>
<organism evidence="4 5">
    <name type="scientific">Eiseniibacteriota bacterium</name>
    <dbReference type="NCBI Taxonomy" id="2212470"/>
    <lineage>
        <taxon>Bacteria</taxon>
        <taxon>Candidatus Eiseniibacteriota</taxon>
    </lineage>
</organism>
<dbReference type="InterPro" id="IPR002110">
    <property type="entry name" value="Ankyrin_rpt"/>
</dbReference>